<dbReference type="Pfam" id="PF13340">
    <property type="entry name" value="DUF4096"/>
    <property type="match status" value="1"/>
</dbReference>
<dbReference type="InterPro" id="IPR050639">
    <property type="entry name" value="SSR_resolvase"/>
</dbReference>
<protein>
    <submittedName>
        <fullName evidence="9">DNA recombinase</fullName>
    </submittedName>
</protein>
<comment type="caution">
    <text evidence="9">The sequence shown here is derived from an EMBL/GenBank/DDBJ whole genome shotgun (WGS) entry which is preliminary data.</text>
</comment>
<dbReference type="GO" id="GO:0000150">
    <property type="term" value="F:DNA strand exchange activity"/>
    <property type="evidence" value="ECO:0007669"/>
    <property type="project" value="InterPro"/>
</dbReference>
<dbReference type="GO" id="GO:0003677">
    <property type="term" value="F:DNA binding"/>
    <property type="evidence" value="ECO:0007669"/>
    <property type="project" value="UniProtKB-KW"/>
</dbReference>
<dbReference type="GO" id="GO:0015074">
    <property type="term" value="P:DNA integration"/>
    <property type="evidence" value="ECO:0007669"/>
    <property type="project" value="UniProtKB-KW"/>
</dbReference>
<dbReference type="PROSITE" id="PS00397">
    <property type="entry name" value="RECOMBINASES_1"/>
    <property type="match status" value="1"/>
</dbReference>
<dbReference type="PANTHER" id="PTHR30461">
    <property type="entry name" value="DNA-INVERTASE FROM LAMBDOID PROPHAGE"/>
    <property type="match status" value="1"/>
</dbReference>
<organism evidence="9 10">
    <name type="scientific">Streptomyces echinoruber</name>
    <dbReference type="NCBI Taxonomy" id="68898"/>
    <lineage>
        <taxon>Bacteria</taxon>
        <taxon>Bacillati</taxon>
        <taxon>Actinomycetota</taxon>
        <taxon>Actinomycetes</taxon>
        <taxon>Kitasatosporales</taxon>
        <taxon>Streptomycetaceae</taxon>
        <taxon>Streptomyces</taxon>
    </lineage>
</organism>
<evidence type="ECO:0000256" key="3">
    <source>
        <dbReference type="ARBA" id="ARBA00023172"/>
    </source>
</evidence>
<keyword evidence="1" id="KW-0229">DNA integration</keyword>
<gene>
    <name evidence="9" type="ORF">GCM10010389_26460</name>
</gene>
<dbReference type="InterPro" id="IPR036162">
    <property type="entry name" value="Resolvase-like_N_sf"/>
</dbReference>
<evidence type="ECO:0000256" key="5">
    <source>
        <dbReference type="PROSITE-ProRule" id="PRU10137"/>
    </source>
</evidence>
<dbReference type="SUPFAM" id="SSF53041">
    <property type="entry name" value="Resolvase-like"/>
    <property type="match status" value="1"/>
</dbReference>
<reference evidence="9" key="2">
    <citation type="submission" date="2020-09" db="EMBL/GenBank/DDBJ databases">
        <authorList>
            <person name="Sun Q."/>
            <person name="Ohkuma M."/>
        </authorList>
    </citation>
    <scope>NUCLEOTIDE SEQUENCE</scope>
    <source>
        <strain evidence="9">JCM 5016</strain>
    </source>
</reference>
<dbReference type="Gene3D" id="3.90.1750.20">
    <property type="entry name" value="Putative Large Serine Recombinase, Chain B, Domain 2"/>
    <property type="match status" value="1"/>
</dbReference>
<dbReference type="CDD" id="cd00338">
    <property type="entry name" value="Ser_Recombinase"/>
    <property type="match status" value="1"/>
</dbReference>
<dbReference type="Pfam" id="PF00239">
    <property type="entry name" value="Resolvase"/>
    <property type="match status" value="1"/>
</dbReference>
<evidence type="ECO:0000256" key="2">
    <source>
        <dbReference type="ARBA" id="ARBA00023125"/>
    </source>
</evidence>
<evidence type="ECO:0000256" key="4">
    <source>
        <dbReference type="PIRSR" id="PIRSR606118-50"/>
    </source>
</evidence>
<evidence type="ECO:0000313" key="9">
    <source>
        <dbReference type="EMBL" id="GGZ86859.1"/>
    </source>
</evidence>
<dbReference type="Proteomes" id="UP000623010">
    <property type="component" value="Unassembled WGS sequence"/>
</dbReference>
<feature type="domain" description="Resolvase/invertase-type recombinase catalytic" evidence="7">
    <location>
        <begin position="49"/>
        <end position="199"/>
    </location>
</feature>
<dbReference type="InterPro" id="IPR006118">
    <property type="entry name" value="Recombinase_CS"/>
</dbReference>
<dbReference type="InterPro" id="IPR025827">
    <property type="entry name" value="Zn_ribbon_recom_dom"/>
</dbReference>
<accession>A0A918R5S7</accession>
<dbReference type="InterPro" id="IPR011109">
    <property type="entry name" value="DNA_bind_recombinase_dom"/>
</dbReference>
<dbReference type="InterPro" id="IPR006119">
    <property type="entry name" value="Resolv_N"/>
</dbReference>
<reference evidence="9" key="1">
    <citation type="journal article" date="2014" name="Int. J. Syst. Evol. Microbiol.">
        <title>Complete genome sequence of Corynebacterium casei LMG S-19264T (=DSM 44701T), isolated from a smear-ripened cheese.</title>
        <authorList>
            <consortium name="US DOE Joint Genome Institute (JGI-PGF)"/>
            <person name="Walter F."/>
            <person name="Albersmeier A."/>
            <person name="Kalinowski J."/>
            <person name="Ruckert C."/>
        </authorList>
    </citation>
    <scope>NUCLEOTIDE SEQUENCE</scope>
    <source>
        <strain evidence="9">JCM 5016</strain>
    </source>
</reference>
<evidence type="ECO:0000259" key="7">
    <source>
        <dbReference type="PROSITE" id="PS51736"/>
    </source>
</evidence>
<feature type="domain" description="Recombinase" evidence="8">
    <location>
        <begin position="207"/>
        <end position="333"/>
    </location>
</feature>
<proteinExistence type="predicted"/>
<dbReference type="PANTHER" id="PTHR30461:SF2">
    <property type="entry name" value="SERINE RECOMBINASE PINE-RELATED"/>
    <property type="match status" value="1"/>
</dbReference>
<evidence type="ECO:0000256" key="1">
    <source>
        <dbReference type="ARBA" id="ARBA00022908"/>
    </source>
</evidence>
<evidence type="ECO:0000256" key="6">
    <source>
        <dbReference type="SAM" id="MobiDB-lite"/>
    </source>
</evidence>
<feature type="region of interest" description="Disordered" evidence="6">
    <location>
        <begin position="1"/>
        <end position="23"/>
    </location>
</feature>
<dbReference type="Gene3D" id="3.40.50.1390">
    <property type="entry name" value="Resolvase, N-terminal catalytic domain"/>
    <property type="match status" value="1"/>
</dbReference>
<dbReference type="PROSITE" id="PS51736">
    <property type="entry name" value="RECOMBINASES_3"/>
    <property type="match status" value="1"/>
</dbReference>
<evidence type="ECO:0000313" key="10">
    <source>
        <dbReference type="Proteomes" id="UP000623010"/>
    </source>
</evidence>
<dbReference type="AlphaFoldDB" id="A0A918R5S7"/>
<dbReference type="SMART" id="SM00857">
    <property type="entry name" value="Resolvase"/>
    <property type="match status" value="1"/>
</dbReference>
<feature type="active site" description="O-(5'-phospho-DNA)-serine intermediate" evidence="4 5">
    <location>
        <position position="57"/>
    </location>
</feature>
<dbReference type="Pfam" id="PF13408">
    <property type="entry name" value="Zn_ribbon_recom"/>
    <property type="match status" value="1"/>
</dbReference>
<dbReference type="EMBL" id="BMWH01000008">
    <property type="protein sequence ID" value="GGZ86859.1"/>
    <property type="molecule type" value="Genomic_DNA"/>
</dbReference>
<evidence type="ECO:0000259" key="8">
    <source>
        <dbReference type="PROSITE" id="PS51737"/>
    </source>
</evidence>
<dbReference type="InterPro" id="IPR025161">
    <property type="entry name" value="IS402-like_dom"/>
</dbReference>
<dbReference type="PROSITE" id="PS51737">
    <property type="entry name" value="RECOMBINASE_DNA_BIND"/>
    <property type="match status" value="1"/>
</dbReference>
<name>A0A918R5S7_9ACTN</name>
<keyword evidence="3" id="KW-0233">DNA recombination</keyword>
<dbReference type="InterPro" id="IPR038109">
    <property type="entry name" value="DNA_bind_recomb_sf"/>
</dbReference>
<keyword evidence="10" id="KW-1185">Reference proteome</keyword>
<sequence length="682" mass="75983">MGDPGGAATPRGLASREGTDMNQVLTDEKQRLLTAIDAVLKTAEPGQLRAVAYLRVSTEDQKKGYGISYTGKRVVRHIAKKGWALVDVFADEGFSGSLDHTQRPDLGRLMELARQKPRPFDLVAVHEERAIGRADRAFWPWVWELEDLGIFTAIVKGDYDNTTDEGRSRMRKAADRAEDERIIIRDRTQGGLQEKAEEGGYTGGFVPFGYEVENQGVKGESRLVVKEADLPTLRRARTVFVAKKSWPDTAAVLNAEGLFTRSGKPWSHRNLQKIMLGDPVLNSRIIFRKEKKAKLDRDGKPMYGESVVIELPPIFSEEERAELLEAAQLVKKAPPVRRGRVYILSSRLISPCGEKYTGHLKNGKTPGYRCNGSASAGGHGCDCLFLEADVTEEAVWSKFCEALGDIERLRKVAEDWTGVNQGQNINHAERIADLEKQIKTLRRTKTVTMSLAIREAIAEGATDEDAEAQAAAAVRPLNEELASLESLKAETEAWAAETAEAGQRARDLLQLAETAHKRLENLKPEQKRRLLELLDTTVTVKGNARQGRAGTPCALAGWFRENGRLVPEMTDEAWQAVADLFPKLRKYDVRKVVDGLLYKARTGVQWAKLPAEYGHGPSVHTMWTRWHKTGLWEQAMDRLADRGGVEPFRPWVAPSMSIRTWVIPELLLDAEQNLGGGLRSRA</sequence>
<keyword evidence="2" id="KW-0238">DNA-binding</keyword>